<keyword evidence="1" id="KW-0812">Transmembrane</keyword>
<dbReference type="STRING" id="588581.Cpap_0310"/>
<accession>F1TGP0</accession>
<protein>
    <submittedName>
        <fullName evidence="2">Uncharacterized protein</fullName>
    </submittedName>
</protein>
<name>F1TGP0_9FIRM</name>
<reference evidence="2" key="2">
    <citation type="submission" date="2011-01" db="EMBL/GenBank/DDBJ databases">
        <title>The Non-contiguous Finished genome of Clostridium papyrosolvens.</title>
        <authorList>
            <person name="Lucas S."/>
            <person name="Copeland A."/>
            <person name="Lapidus A."/>
            <person name="Cheng J.-F."/>
            <person name="Goodwin L."/>
            <person name="Pitluck S."/>
            <person name="Misra M."/>
            <person name="Chertkov O."/>
            <person name="Detter J.C."/>
            <person name="Han C."/>
            <person name="Tapia R."/>
            <person name="Land M."/>
            <person name="Hauser L."/>
            <person name="Kyrpides N."/>
            <person name="Ivanova N."/>
            <person name="Pagani I."/>
            <person name="Mouttaki H."/>
            <person name="He Z."/>
            <person name="Zhou J."/>
            <person name="Hemme C.L."/>
            <person name="Woyke T."/>
        </authorList>
    </citation>
    <scope>NUCLEOTIDE SEQUENCE [LARGE SCALE GENOMIC DNA]</scope>
    <source>
        <strain evidence="2">DSM 2782</strain>
    </source>
</reference>
<dbReference type="eggNOG" id="ENOG5033JGR">
    <property type="taxonomic scope" value="Bacteria"/>
</dbReference>
<evidence type="ECO:0000256" key="1">
    <source>
        <dbReference type="SAM" id="Phobius"/>
    </source>
</evidence>
<comment type="caution">
    <text evidence="2">The sequence shown here is derived from an EMBL/GenBank/DDBJ whole genome shotgun (WGS) entry which is preliminary data.</text>
</comment>
<keyword evidence="1" id="KW-0472">Membrane</keyword>
<gene>
    <name evidence="2" type="ORF">Cpap_0310</name>
</gene>
<evidence type="ECO:0000313" key="2">
    <source>
        <dbReference type="EMBL" id="EGD46371.1"/>
    </source>
</evidence>
<dbReference type="Proteomes" id="UP000003860">
    <property type="component" value="Unassembled WGS sequence"/>
</dbReference>
<organism evidence="2 3">
    <name type="scientific">Ruminiclostridium papyrosolvens DSM 2782</name>
    <dbReference type="NCBI Taxonomy" id="588581"/>
    <lineage>
        <taxon>Bacteria</taxon>
        <taxon>Bacillati</taxon>
        <taxon>Bacillota</taxon>
        <taxon>Clostridia</taxon>
        <taxon>Eubacteriales</taxon>
        <taxon>Oscillospiraceae</taxon>
        <taxon>Ruminiclostridium</taxon>
    </lineage>
</organism>
<dbReference type="EMBL" id="ACXX02000014">
    <property type="protein sequence ID" value="EGD46371.1"/>
    <property type="molecule type" value="Genomic_DNA"/>
</dbReference>
<keyword evidence="1" id="KW-1133">Transmembrane helix</keyword>
<dbReference type="AlphaFoldDB" id="F1TGP0"/>
<dbReference type="OrthoDB" id="1739462at2"/>
<sequence>MFYGKEKKVIVLRDIHSNLFEEAILVMKQDTQSGDNEKKQQKEGDSVYNNKFILREAEAIINNYVKENKSKLATVPKERQKSACKKHLKRKFNESRFMKILIINSALIGSIAAIAYILIEIF</sequence>
<proteinExistence type="predicted"/>
<keyword evidence="3" id="KW-1185">Reference proteome</keyword>
<reference evidence="2" key="1">
    <citation type="submission" date="2009-07" db="EMBL/GenBank/DDBJ databases">
        <authorList>
            <consortium name="US DOE Joint Genome Institute (JGI-PGF)"/>
            <person name="Lucas S."/>
            <person name="Copeland A."/>
            <person name="Lapidus A."/>
            <person name="Glavina del Rio T."/>
            <person name="Tice H."/>
            <person name="Bruce D."/>
            <person name="Goodwin L."/>
            <person name="Pitluck S."/>
            <person name="Larimer F."/>
            <person name="Land M.L."/>
            <person name="Mouttaki H."/>
            <person name="He Z."/>
            <person name="Zhou J."/>
            <person name="Hemme C.L."/>
        </authorList>
    </citation>
    <scope>NUCLEOTIDE SEQUENCE</scope>
    <source>
        <strain evidence="2">DSM 2782</strain>
    </source>
</reference>
<evidence type="ECO:0000313" key="3">
    <source>
        <dbReference type="Proteomes" id="UP000003860"/>
    </source>
</evidence>
<feature type="transmembrane region" description="Helical" evidence="1">
    <location>
        <begin position="97"/>
        <end position="119"/>
    </location>
</feature>
<dbReference type="RefSeq" id="WP_004621387.1">
    <property type="nucleotide sequence ID" value="NZ_ACXX02000014.1"/>
</dbReference>